<keyword evidence="1" id="KW-1133">Transmembrane helix</keyword>
<dbReference type="Pfam" id="PF10864">
    <property type="entry name" value="DUF2663"/>
    <property type="match status" value="1"/>
</dbReference>
<dbReference type="AlphaFoldDB" id="A0A235FAS5"/>
<evidence type="ECO:0000313" key="2">
    <source>
        <dbReference type="EMBL" id="OYD58426.1"/>
    </source>
</evidence>
<dbReference type="InterPro" id="IPR020210">
    <property type="entry name" value="Uncharacterised_YpbF_TM"/>
</dbReference>
<reference evidence="2 3" key="1">
    <citation type="submission" date="2017-07" db="EMBL/GenBank/DDBJ databases">
        <title>Fictibacillus sp. nov. GDSW-R2A3 Genome sequencing and assembly.</title>
        <authorList>
            <person name="Mayilraj S."/>
        </authorList>
    </citation>
    <scope>NUCLEOTIDE SEQUENCE [LARGE SCALE GENOMIC DNA]</scope>
    <source>
        <strain evidence="2 3">GDSW-R2A3</strain>
    </source>
</reference>
<evidence type="ECO:0000313" key="3">
    <source>
        <dbReference type="Proteomes" id="UP000215059"/>
    </source>
</evidence>
<name>A0A235FAS5_9BACL</name>
<keyword evidence="1" id="KW-0812">Transmembrane</keyword>
<accession>A0A235FAS5</accession>
<evidence type="ECO:0008006" key="4">
    <source>
        <dbReference type="Google" id="ProtNLM"/>
    </source>
</evidence>
<comment type="caution">
    <text evidence="2">The sequence shown here is derived from an EMBL/GenBank/DDBJ whole genome shotgun (WGS) entry which is preliminary data.</text>
</comment>
<feature type="transmembrane region" description="Helical" evidence="1">
    <location>
        <begin position="40"/>
        <end position="57"/>
    </location>
</feature>
<sequence>MLMENFNEYKTIVPDATKQMLTVLIQKKSEKEKWKSMQNTWGFSLMFIILLLFAYVSFSSGNGKSVSALRSMFSDPVVWLCGFFCLLSGFQLLILKKKYGKADDEYESARRDFIDRNEEWWTEKEQWDNRHVVMEYMKKEYNINVLHK</sequence>
<keyword evidence="3" id="KW-1185">Reference proteome</keyword>
<dbReference type="OrthoDB" id="2969742at2"/>
<dbReference type="Proteomes" id="UP000215059">
    <property type="component" value="Unassembled WGS sequence"/>
</dbReference>
<keyword evidence="1" id="KW-0472">Membrane</keyword>
<organism evidence="2 3">
    <name type="scientific">Fictibacillus aquaticus</name>
    <dbReference type="NCBI Taxonomy" id="2021314"/>
    <lineage>
        <taxon>Bacteria</taxon>
        <taxon>Bacillati</taxon>
        <taxon>Bacillota</taxon>
        <taxon>Bacilli</taxon>
        <taxon>Bacillales</taxon>
        <taxon>Fictibacillaceae</taxon>
        <taxon>Fictibacillus</taxon>
    </lineage>
</organism>
<proteinExistence type="predicted"/>
<dbReference type="EMBL" id="NOII01000001">
    <property type="protein sequence ID" value="OYD58426.1"/>
    <property type="molecule type" value="Genomic_DNA"/>
</dbReference>
<feature type="transmembrane region" description="Helical" evidence="1">
    <location>
        <begin position="77"/>
        <end position="95"/>
    </location>
</feature>
<protein>
    <recommendedName>
        <fullName evidence="4">DUF2663 domain-containing protein</fullName>
    </recommendedName>
</protein>
<evidence type="ECO:0000256" key="1">
    <source>
        <dbReference type="SAM" id="Phobius"/>
    </source>
</evidence>
<gene>
    <name evidence="2" type="ORF">CGZ90_00545</name>
</gene>